<dbReference type="GO" id="GO:0032259">
    <property type="term" value="P:methylation"/>
    <property type="evidence" value="ECO:0007669"/>
    <property type="project" value="UniProtKB-KW"/>
</dbReference>
<name>A0ABV3Y0C7_9ACTN</name>
<comment type="caution">
    <text evidence="4">The sequence shown here is derived from an EMBL/GenBank/DDBJ whole genome shotgun (WGS) entry which is preliminary data.</text>
</comment>
<accession>A0ABV3Y0C7</accession>
<dbReference type="Proteomes" id="UP001560267">
    <property type="component" value="Unassembled WGS sequence"/>
</dbReference>
<proteinExistence type="predicted"/>
<gene>
    <name evidence="4" type="ORF">AB6A68_02410</name>
</gene>
<organism evidence="4 5">
    <name type="scientific">Ferrimicrobium acidiphilum</name>
    <dbReference type="NCBI Taxonomy" id="121039"/>
    <lineage>
        <taxon>Bacteria</taxon>
        <taxon>Bacillati</taxon>
        <taxon>Actinomycetota</taxon>
        <taxon>Acidimicrobiia</taxon>
        <taxon>Acidimicrobiales</taxon>
        <taxon>Acidimicrobiaceae</taxon>
        <taxon>Ferrimicrobium</taxon>
    </lineage>
</organism>
<dbReference type="Gene3D" id="3.30.1330.30">
    <property type="match status" value="1"/>
</dbReference>
<dbReference type="PANTHER" id="PTHR43191">
    <property type="entry name" value="RRNA METHYLTRANSFERASE 3"/>
    <property type="match status" value="1"/>
</dbReference>
<dbReference type="PANTHER" id="PTHR43191:SF2">
    <property type="entry name" value="RRNA METHYLTRANSFERASE 3, MITOCHONDRIAL"/>
    <property type="match status" value="1"/>
</dbReference>
<dbReference type="InterPro" id="IPR029064">
    <property type="entry name" value="Ribosomal_eL30-like_sf"/>
</dbReference>
<dbReference type="Gene3D" id="3.40.1280.10">
    <property type="match status" value="1"/>
</dbReference>
<keyword evidence="5" id="KW-1185">Reference proteome</keyword>
<reference evidence="4 5" key="1">
    <citation type="submission" date="2024-07" db="EMBL/GenBank/DDBJ databases">
        <title>Draft Genome Sequence of Ferrimicrobium acidiphilum Strain YE2023, Isolated from a Pulp of Bioleach Reactor.</title>
        <authorList>
            <person name="Elkina Y.A."/>
            <person name="Bulaeva A.G."/>
            <person name="Beletsky A.V."/>
            <person name="Mardanov A.V."/>
        </authorList>
    </citation>
    <scope>NUCLEOTIDE SEQUENCE [LARGE SCALE GENOMIC DNA]</scope>
    <source>
        <strain evidence="4 5">YE2023</strain>
    </source>
</reference>
<dbReference type="InterPro" id="IPR029028">
    <property type="entry name" value="Alpha/beta_knot_MTases"/>
</dbReference>
<dbReference type="SUPFAM" id="SSF75217">
    <property type="entry name" value="alpha/beta knot"/>
    <property type="match status" value="1"/>
</dbReference>
<sequence>MLEGRRSLDQALQLGVDPELVFVTASRAQDYDAVGDRVRIVGERRLAQISSLDTSDGVLGVAATSIARFEEVAKRDCILLPIGLQDPGNLGTLLRSALAFFASVGLVVGPGTVDPFSPKVVRATTGLISLVAIHETDNYTACLSELGQRGVMRVALVPRAGTRLLMAPLPRPFAILIGSEAHGIGADLLADCDGLVSIPHRAQIDSLNAGVAGSIALFSFAGLVGG</sequence>
<keyword evidence="2" id="KW-0808">Transferase</keyword>
<evidence type="ECO:0000259" key="3">
    <source>
        <dbReference type="Pfam" id="PF00588"/>
    </source>
</evidence>
<dbReference type="SUPFAM" id="SSF55315">
    <property type="entry name" value="L30e-like"/>
    <property type="match status" value="1"/>
</dbReference>
<dbReference type="InterPro" id="IPR051259">
    <property type="entry name" value="rRNA_Methyltransferase"/>
</dbReference>
<dbReference type="GO" id="GO:0008168">
    <property type="term" value="F:methyltransferase activity"/>
    <property type="evidence" value="ECO:0007669"/>
    <property type="project" value="UniProtKB-KW"/>
</dbReference>
<feature type="domain" description="tRNA/rRNA methyltransferase SpoU type" evidence="3">
    <location>
        <begin position="82"/>
        <end position="218"/>
    </location>
</feature>
<dbReference type="Pfam" id="PF00588">
    <property type="entry name" value="SpoU_methylase"/>
    <property type="match status" value="1"/>
</dbReference>
<dbReference type="EMBL" id="JBFSHR010000005">
    <property type="protein sequence ID" value="MEX6428690.1"/>
    <property type="molecule type" value="Genomic_DNA"/>
</dbReference>
<evidence type="ECO:0000313" key="4">
    <source>
        <dbReference type="EMBL" id="MEX6428690.1"/>
    </source>
</evidence>
<protein>
    <submittedName>
        <fullName evidence="4">TrmH family RNA methyltransferase</fullName>
    </submittedName>
</protein>
<evidence type="ECO:0000256" key="1">
    <source>
        <dbReference type="ARBA" id="ARBA00022603"/>
    </source>
</evidence>
<dbReference type="InterPro" id="IPR029026">
    <property type="entry name" value="tRNA_m1G_MTases_N"/>
</dbReference>
<dbReference type="CDD" id="cd18095">
    <property type="entry name" value="SpoU-like_rRNA-MTase"/>
    <property type="match status" value="1"/>
</dbReference>
<keyword evidence="1 4" id="KW-0489">Methyltransferase</keyword>
<evidence type="ECO:0000256" key="2">
    <source>
        <dbReference type="ARBA" id="ARBA00022679"/>
    </source>
</evidence>
<dbReference type="InterPro" id="IPR001537">
    <property type="entry name" value="SpoU_MeTrfase"/>
</dbReference>
<evidence type="ECO:0000313" key="5">
    <source>
        <dbReference type="Proteomes" id="UP001560267"/>
    </source>
</evidence>